<evidence type="ECO:0000313" key="2">
    <source>
        <dbReference type="EMBL" id="CAD5223998.1"/>
    </source>
</evidence>
<protein>
    <submittedName>
        <fullName evidence="2">Uncharacterized protein</fullName>
    </submittedName>
</protein>
<organism evidence="2 3">
    <name type="scientific">Bursaphelenchus okinawaensis</name>
    <dbReference type="NCBI Taxonomy" id="465554"/>
    <lineage>
        <taxon>Eukaryota</taxon>
        <taxon>Metazoa</taxon>
        <taxon>Ecdysozoa</taxon>
        <taxon>Nematoda</taxon>
        <taxon>Chromadorea</taxon>
        <taxon>Rhabditida</taxon>
        <taxon>Tylenchina</taxon>
        <taxon>Tylenchomorpha</taxon>
        <taxon>Aphelenchoidea</taxon>
        <taxon>Aphelenchoididae</taxon>
        <taxon>Bursaphelenchus</taxon>
    </lineage>
</organism>
<dbReference type="EMBL" id="CAJFDH010000005">
    <property type="protein sequence ID" value="CAD5223998.1"/>
    <property type="molecule type" value="Genomic_DNA"/>
</dbReference>
<sequence>MIPTIVLSRGGMGGGFARGISGARSAGRGGGFHTSGRFLGGGYSSRHLGGSSYPYVIMTSSQRHTALRTCVKEKIAEERNVTLMLHNARNLTESEAETSCEKEQRDQRNNEILFLVLFLSLLSLLFLHDPVMRLVEKYDAYRAERRRNKQDQVAAQQVDKWKKVTAFKQIPAVEEDLKMGSIKSAGPKSTPMCKE</sequence>
<keyword evidence="3" id="KW-1185">Reference proteome</keyword>
<gene>
    <name evidence="2" type="ORF">BOKJ2_LOCUS10768</name>
</gene>
<dbReference type="Proteomes" id="UP000614601">
    <property type="component" value="Unassembled WGS sequence"/>
</dbReference>
<feature type="transmembrane region" description="Helical" evidence="1">
    <location>
        <begin position="112"/>
        <end position="128"/>
    </location>
</feature>
<dbReference type="AlphaFoldDB" id="A0A811L9N9"/>
<keyword evidence="1" id="KW-1133">Transmembrane helix</keyword>
<name>A0A811L9N9_9BILA</name>
<comment type="caution">
    <text evidence="2">The sequence shown here is derived from an EMBL/GenBank/DDBJ whole genome shotgun (WGS) entry which is preliminary data.</text>
</comment>
<accession>A0A811L9N9</accession>
<proteinExistence type="predicted"/>
<dbReference type="Proteomes" id="UP000783686">
    <property type="component" value="Unassembled WGS sequence"/>
</dbReference>
<evidence type="ECO:0000313" key="3">
    <source>
        <dbReference type="Proteomes" id="UP000614601"/>
    </source>
</evidence>
<reference evidence="2" key="1">
    <citation type="submission" date="2020-09" db="EMBL/GenBank/DDBJ databases">
        <authorList>
            <person name="Kikuchi T."/>
        </authorList>
    </citation>
    <scope>NUCLEOTIDE SEQUENCE</scope>
    <source>
        <strain evidence="2">SH1</strain>
    </source>
</reference>
<keyword evidence="1" id="KW-0472">Membrane</keyword>
<keyword evidence="1" id="KW-0812">Transmembrane</keyword>
<evidence type="ECO:0000256" key="1">
    <source>
        <dbReference type="SAM" id="Phobius"/>
    </source>
</evidence>
<dbReference type="EMBL" id="CAJFCW020000005">
    <property type="protein sequence ID" value="CAG9119342.1"/>
    <property type="molecule type" value="Genomic_DNA"/>
</dbReference>